<accession>A0ACC1INV0</accession>
<protein>
    <submittedName>
        <fullName evidence="1">Uncharacterized protein</fullName>
    </submittedName>
</protein>
<dbReference type="EMBL" id="JANBPG010000476">
    <property type="protein sequence ID" value="KAJ1896194.1"/>
    <property type="molecule type" value="Genomic_DNA"/>
</dbReference>
<dbReference type="Proteomes" id="UP001150581">
    <property type="component" value="Unassembled WGS sequence"/>
</dbReference>
<comment type="caution">
    <text evidence="1">The sequence shown here is derived from an EMBL/GenBank/DDBJ whole genome shotgun (WGS) entry which is preliminary data.</text>
</comment>
<gene>
    <name evidence="1" type="ORF">LPJ66_004139</name>
</gene>
<reference evidence="1" key="1">
    <citation type="submission" date="2022-07" db="EMBL/GenBank/DDBJ databases">
        <title>Phylogenomic reconstructions and comparative analyses of Kickxellomycotina fungi.</title>
        <authorList>
            <person name="Reynolds N.K."/>
            <person name="Stajich J.E."/>
            <person name="Barry K."/>
            <person name="Grigoriev I.V."/>
            <person name="Crous P."/>
            <person name="Smith M.E."/>
        </authorList>
    </citation>
    <scope>NUCLEOTIDE SEQUENCE</scope>
    <source>
        <strain evidence="1">Benny 63K</strain>
    </source>
</reference>
<evidence type="ECO:0000313" key="2">
    <source>
        <dbReference type="Proteomes" id="UP001150581"/>
    </source>
</evidence>
<proteinExistence type="predicted"/>
<evidence type="ECO:0000313" key="1">
    <source>
        <dbReference type="EMBL" id="KAJ1896194.1"/>
    </source>
</evidence>
<name>A0ACC1INV0_9FUNG</name>
<sequence>MNDNSVANESSEKLILTINGAEPTNSPATNHAVKQRRQLIISVLVKYAKFMVALLSLMLLVTLYHCTMNQDSDNNGVARDNLEPLAHNQIQDCRVKGCAERMQCMQAENNIACFVQPCPGIYECMPASGMAKEREDDEEGGVYSILPVMPAEGGDEAAVADVMKLAVGKLTEGFFACVQSHGGKEMWAHPVESCNTCRCTAAGAVACTKMMCKSGNEDFKKMVGKAEEKEKAEVKENKVDGKTLMTLVSVDGANSSPIYDSVVFSA</sequence>
<organism evidence="1 2">
    <name type="scientific">Kickxella alabastrina</name>
    <dbReference type="NCBI Taxonomy" id="61397"/>
    <lineage>
        <taxon>Eukaryota</taxon>
        <taxon>Fungi</taxon>
        <taxon>Fungi incertae sedis</taxon>
        <taxon>Zoopagomycota</taxon>
        <taxon>Kickxellomycotina</taxon>
        <taxon>Kickxellomycetes</taxon>
        <taxon>Kickxellales</taxon>
        <taxon>Kickxellaceae</taxon>
        <taxon>Kickxella</taxon>
    </lineage>
</organism>
<keyword evidence="2" id="KW-1185">Reference proteome</keyword>